<dbReference type="InterPro" id="IPR014722">
    <property type="entry name" value="Rib_uL2_dom2"/>
</dbReference>
<dbReference type="Gene3D" id="3.10.290.10">
    <property type="entry name" value="RNA-binding S4 domain"/>
    <property type="match status" value="1"/>
</dbReference>
<dbReference type="PIRSF" id="PIRSF002116">
    <property type="entry name" value="Ribosomal_S4"/>
    <property type="match status" value="1"/>
</dbReference>
<dbReference type="PROSITE" id="PS50889">
    <property type="entry name" value="S4"/>
    <property type="match status" value="1"/>
</dbReference>
<dbReference type="CDD" id="cd06087">
    <property type="entry name" value="KOW_RPS4"/>
    <property type="match status" value="1"/>
</dbReference>
<keyword evidence="2" id="KW-0699">rRNA-binding</keyword>
<dbReference type="HAMAP" id="MF_00485">
    <property type="entry name" value="Ribosomal_eS4"/>
    <property type="match status" value="1"/>
</dbReference>
<dbReference type="PANTHER" id="PTHR11581:SF0">
    <property type="entry name" value="SMALL RIBOSOMAL SUBUNIT PROTEIN ES4"/>
    <property type="match status" value="1"/>
</dbReference>
<dbReference type="EMBL" id="DTBP01000014">
    <property type="protein sequence ID" value="HGQ73822.1"/>
    <property type="molecule type" value="Genomic_DNA"/>
</dbReference>
<comment type="caution">
    <text evidence="10">The sequence shown here is derived from an EMBL/GenBank/DDBJ whole genome shotgun (WGS) entry which is preliminary data.</text>
</comment>
<evidence type="ECO:0000256" key="3">
    <source>
        <dbReference type="ARBA" id="ARBA00022884"/>
    </source>
</evidence>
<feature type="domain" description="RNA-binding S4" evidence="8">
    <location>
        <begin position="41"/>
        <end position="105"/>
    </location>
</feature>
<dbReference type="PANTHER" id="PTHR11581">
    <property type="entry name" value="30S/40S RIBOSOMAL PROTEIN S4"/>
    <property type="match status" value="1"/>
</dbReference>
<comment type="similarity">
    <text evidence="1 7">Belongs to the eukaryotic ribosomal protein eS4 family.</text>
</comment>
<dbReference type="NCBIfam" id="NF003312">
    <property type="entry name" value="PRK04313.1"/>
    <property type="match status" value="1"/>
</dbReference>
<evidence type="ECO:0000256" key="5">
    <source>
        <dbReference type="ARBA" id="ARBA00023274"/>
    </source>
</evidence>
<evidence type="ECO:0000256" key="1">
    <source>
        <dbReference type="ARBA" id="ARBA00007500"/>
    </source>
</evidence>
<accession>A0A7C4JLP9</accession>
<reference evidence="10" key="1">
    <citation type="journal article" date="2020" name="mSystems">
        <title>Genome- and Community-Level Interaction Insights into Carbon Utilization and Element Cycling Functions of Hydrothermarchaeota in Hydrothermal Sediment.</title>
        <authorList>
            <person name="Zhou Z."/>
            <person name="Liu Y."/>
            <person name="Xu W."/>
            <person name="Pan J."/>
            <person name="Luo Z.H."/>
            <person name="Li M."/>
        </authorList>
    </citation>
    <scope>NUCLEOTIDE SEQUENCE [LARGE SCALE GENOMIC DNA]</scope>
    <source>
        <strain evidence="9">SpSt-638</strain>
        <strain evidence="10">SpSt-648</strain>
    </source>
</reference>
<organism evidence="10">
    <name type="scientific">Staphylothermus marinus</name>
    <dbReference type="NCBI Taxonomy" id="2280"/>
    <lineage>
        <taxon>Archaea</taxon>
        <taxon>Thermoproteota</taxon>
        <taxon>Thermoprotei</taxon>
        <taxon>Desulfurococcales</taxon>
        <taxon>Desulfurococcaceae</taxon>
        <taxon>Staphylothermus</taxon>
    </lineage>
</organism>
<dbReference type="InterPro" id="IPR013845">
    <property type="entry name" value="Ribosomal_eS4_central_region"/>
</dbReference>
<dbReference type="EMBL" id="DTBE01000046">
    <property type="protein sequence ID" value="HGQ59407.1"/>
    <property type="molecule type" value="Genomic_DNA"/>
</dbReference>
<dbReference type="Pfam" id="PF00900">
    <property type="entry name" value="Ribosomal_S4e"/>
    <property type="match status" value="1"/>
</dbReference>
<sequence length="249" mass="28330">MTGSRHLKTFAAPAFWPIMRKKYKWVVKPSPGPHAISRCLPLLIIVRDILKYAETSREARKLISEGHFLVDGRVRRNYKYPVGVMDVISIKEYDEHYRVIPIPIFHLGLVRISSDEALFKLSRIENKTCIKGGHIQLNLHDGRNVVVKISDPRNPVEDIYETLGSLQLSIPNQQIMSYTPLKEGVIAIISGGRNVGRVGRIVSIKKGMRRYRSVVTLEDKNGNKFQTSLDYVFPIGMDKPLITLPEGVW</sequence>
<dbReference type="GO" id="GO:0019843">
    <property type="term" value="F:rRNA binding"/>
    <property type="evidence" value="ECO:0007669"/>
    <property type="project" value="UniProtKB-KW"/>
</dbReference>
<dbReference type="InterPro" id="IPR041982">
    <property type="entry name" value="Ribosomal_eS4_KOW"/>
</dbReference>
<dbReference type="SMART" id="SM00363">
    <property type="entry name" value="S4"/>
    <property type="match status" value="1"/>
</dbReference>
<dbReference type="FunFam" id="3.10.290.10:FF:000002">
    <property type="entry name" value="40S ribosomal protein S4"/>
    <property type="match status" value="1"/>
</dbReference>
<evidence type="ECO:0000259" key="8">
    <source>
        <dbReference type="SMART" id="SM00363"/>
    </source>
</evidence>
<dbReference type="Pfam" id="PF08071">
    <property type="entry name" value="RS4NT"/>
    <property type="match status" value="1"/>
</dbReference>
<dbReference type="SUPFAM" id="SSF55174">
    <property type="entry name" value="Alpha-L RNA-binding motif"/>
    <property type="match status" value="1"/>
</dbReference>
<evidence type="ECO:0000256" key="2">
    <source>
        <dbReference type="ARBA" id="ARBA00022730"/>
    </source>
</evidence>
<keyword evidence="4 7" id="KW-0689">Ribosomal protein</keyword>
<dbReference type="InterPro" id="IPR002942">
    <property type="entry name" value="S4_RNA-bd"/>
</dbReference>
<dbReference type="AlphaFoldDB" id="A0A7C4JLP9"/>
<evidence type="ECO:0000313" key="10">
    <source>
        <dbReference type="EMBL" id="HGQ73822.1"/>
    </source>
</evidence>
<dbReference type="CDD" id="cd00165">
    <property type="entry name" value="S4"/>
    <property type="match status" value="1"/>
</dbReference>
<keyword evidence="3 7" id="KW-0694">RNA-binding</keyword>
<dbReference type="GO" id="GO:0006412">
    <property type="term" value="P:translation"/>
    <property type="evidence" value="ECO:0007669"/>
    <property type="project" value="UniProtKB-UniRule"/>
</dbReference>
<dbReference type="InterPro" id="IPR036986">
    <property type="entry name" value="S4_RNA-bd_sf"/>
</dbReference>
<dbReference type="Gene3D" id="2.30.30.30">
    <property type="match status" value="1"/>
</dbReference>
<gene>
    <name evidence="7" type="primary">rps4e</name>
    <name evidence="9" type="ORF">ENU09_01600</name>
    <name evidence="10" type="ORF">ENU20_01940</name>
</gene>
<proteinExistence type="inferred from homology"/>
<dbReference type="GO" id="GO:0022627">
    <property type="term" value="C:cytosolic small ribosomal subunit"/>
    <property type="evidence" value="ECO:0007669"/>
    <property type="project" value="TreeGrafter"/>
</dbReference>
<dbReference type="InterPro" id="IPR000876">
    <property type="entry name" value="Ribosomal_eS4"/>
</dbReference>
<dbReference type="GO" id="GO:0003735">
    <property type="term" value="F:structural constituent of ribosome"/>
    <property type="evidence" value="ECO:0007669"/>
    <property type="project" value="InterPro"/>
</dbReference>
<evidence type="ECO:0000313" key="9">
    <source>
        <dbReference type="EMBL" id="HGQ59407.1"/>
    </source>
</evidence>
<evidence type="ECO:0000256" key="6">
    <source>
        <dbReference type="ARBA" id="ARBA00035272"/>
    </source>
</evidence>
<evidence type="ECO:0000256" key="7">
    <source>
        <dbReference type="HAMAP-Rule" id="MF_00485"/>
    </source>
</evidence>
<dbReference type="InterPro" id="IPR013843">
    <property type="entry name" value="Ribosomal_eS4_N"/>
</dbReference>
<protein>
    <recommendedName>
        <fullName evidence="6 7">Small ribosomal subunit protein eS4</fullName>
    </recommendedName>
</protein>
<dbReference type="Gene3D" id="2.40.50.740">
    <property type="match status" value="1"/>
</dbReference>
<name>A0A7C4JLP9_STAMA</name>
<keyword evidence="5 7" id="KW-0687">Ribonucleoprotein</keyword>
<dbReference type="InterPro" id="IPR038237">
    <property type="entry name" value="Ribosomal_eS4_central_sf"/>
</dbReference>
<dbReference type="Pfam" id="PF01479">
    <property type="entry name" value="S4"/>
    <property type="match status" value="1"/>
</dbReference>
<evidence type="ECO:0000256" key="4">
    <source>
        <dbReference type="ARBA" id="ARBA00022980"/>
    </source>
</evidence>